<feature type="region of interest" description="Disordered" evidence="1">
    <location>
        <begin position="52"/>
        <end position="72"/>
    </location>
</feature>
<sequence>MASQLRNSTMFTYLPPPAECLAILVGGAEFLVFGLAGLANAQEFATAFGLPDQSTSSADETDKSTVTTTSTQNRKTQQALNQAIAARNLSHGALILTFALYLRDRRALGYAIGFGFFTTVADYLIVNAYGVQAKALNHLLGAANCLALGGSLLYWGRNDPWW</sequence>
<reference evidence="4" key="3">
    <citation type="submission" date="2025-08" db="UniProtKB">
        <authorList>
            <consortium name="RefSeq"/>
        </authorList>
    </citation>
    <scope>IDENTIFICATION</scope>
    <source>
        <strain evidence="4">CBS 342.82</strain>
    </source>
</reference>
<protein>
    <submittedName>
        <fullName evidence="4">Uncharacterized protein</fullName>
    </submittedName>
</protein>
<keyword evidence="2" id="KW-0472">Membrane</keyword>
<gene>
    <name evidence="4" type="ORF">K489DRAFT_381220</name>
</gene>
<reference evidence="4" key="2">
    <citation type="submission" date="2020-04" db="EMBL/GenBank/DDBJ databases">
        <authorList>
            <consortium name="NCBI Genome Project"/>
        </authorList>
    </citation>
    <scope>NUCLEOTIDE SEQUENCE</scope>
    <source>
        <strain evidence="4">CBS 342.82</strain>
    </source>
</reference>
<organism evidence="4">
    <name type="scientific">Dissoconium aciculare CBS 342.82</name>
    <dbReference type="NCBI Taxonomy" id="1314786"/>
    <lineage>
        <taxon>Eukaryota</taxon>
        <taxon>Fungi</taxon>
        <taxon>Dikarya</taxon>
        <taxon>Ascomycota</taxon>
        <taxon>Pezizomycotina</taxon>
        <taxon>Dothideomycetes</taxon>
        <taxon>Dothideomycetidae</taxon>
        <taxon>Mycosphaerellales</taxon>
        <taxon>Dissoconiaceae</taxon>
        <taxon>Dissoconium</taxon>
    </lineage>
</organism>
<keyword evidence="2" id="KW-1133">Transmembrane helix</keyword>
<keyword evidence="3" id="KW-1185">Reference proteome</keyword>
<evidence type="ECO:0000256" key="1">
    <source>
        <dbReference type="SAM" id="MobiDB-lite"/>
    </source>
</evidence>
<feature type="transmembrane region" description="Helical" evidence="2">
    <location>
        <begin position="108"/>
        <end position="126"/>
    </location>
</feature>
<name>A0A6J3M394_9PEZI</name>
<dbReference type="Proteomes" id="UP000504637">
    <property type="component" value="Unplaced"/>
</dbReference>
<proteinExistence type="predicted"/>
<dbReference type="RefSeq" id="XP_033459496.1">
    <property type="nucleotide sequence ID" value="XM_033605067.1"/>
</dbReference>
<feature type="transmembrane region" description="Helical" evidence="2">
    <location>
        <begin position="138"/>
        <end position="156"/>
    </location>
</feature>
<accession>A0A6J3M394</accession>
<dbReference type="GeneID" id="54362867"/>
<dbReference type="InterPro" id="IPR025363">
    <property type="entry name" value="DUF4267"/>
</dbReference>
<dbReference type="OrthoDB" id="3905156at2759"/>
<reference evidence="4" key="1">
    <citation type="submission" date="2020-01" db="EMBL/GenBank/DDBJ databases">
        <authorList>
            <consortium name="DOE Joint Genome Institute"/>
            <person name="Haridas S."/>
            <person name="Albert R."/>
            <person name="Binder M."/>
            <person name="Bloem J."/>
            <person name="Labutti K."/>
            <person name="Salamov A."/>
            <person name="Andreopoulos B."/>
            <person name="Baker S.E."/>
            <person name="Barry K."/>
            <person name="Bills G."/>
            <person name="Bluhm B.H."/>
            <person name="Cannon C."/>
            <person name="Castanera R."/>
            <person name="Culley D.E."/>
            <person name="Daum C."/>
            <person name="Ezra D."/>
            <person name="Gonzalez J.B."/>
            <person name="Henrissat B."/>
            <person name="Kuo A."/>
            <person name="Liang C."/>
            <person name="Lipzen A."/>
            <person name="Lutzoni F."/>
            <person name="Magnuson J."/>
            <person name="Mondo S."/>
            <person name="Nolan M."/>
            <person name="Ohm R."/>
            <person name="Pangilinan J."/>
            <person name="Park H.-J."/>
            <person name="Ramirez L."/>
            <person name="Alfaro M."/>
            <person name="Sun H."/>
            <person name="Tritt A."/>
            <person name="Yoshinaga Y."/>
            <person name="Zwiers L.-H."/>
            <person name="Turgeon B.G."/>
            <person name="Goodwin S.B."/>
            <person name="Spatafora J.W."/>
            <person name="Crous P.W."/>
            <person name="Grigoriev I.V."/>
        </authorList>
    </citation>
    <scope>NUCLEOTIDE SEQUENCE</scope>
    <source>
        <strain evidence="4">CBS 342.82</strain>
    </source>
</reference>
<evidence type="ECO:0000313" key="4">
    <source>
        <dbReference type="RefSeq" id="XP_033459496.1"/>
    </source>
</evidence>
<dbReference type="AlphaFoldDB" id="A0A6J3M394"/>
<evidence type="ECO:0000256" key="2">
    <source>
        <dbReference type="SAM" id="Phobius"/>
    </source>
</evidence>
<keyword evidence="2" id="KW-0812">Transmembrane</keyword>
<dbReference type="Pfam" id="PF14087">
    <property type="entry name" value="DUF4267"/>
    <property type="match status" value="1"/>
</dbReference>
<evidence type="ECO:0000313" key="3">
    <source>
        <dbReference type="Proteomes" id="UP000504637"/>
    </source>
</evidence>